<dbReference type="AlphaFoldDB" id="A0A1G6N834"/>
<evidence type="ECO:0000313" key="5">
    <source>
        <dbReference type="EMBL" id="SDC63426.1"/>
    </source>
</evidence>
<dbReference type="PANTHER" id="PTHR43333:SF1">
    <property type="entry name" value="D-ISOMER SPECIFIC 2-HYDROXYACID DEHYDROGENASE NAD-BINDING DOMAIN-CONTAINING PROTEIN"/>
    <property type="match status" value="1"/>
</dbReference>
<evidence type="ECO:0000313" key="6">
    <source>
        <dbReference type="Proteomes" id="UP000183203"/>
    </source>
</evidence>
<dbReference type="GO" id="GO:0016491">
    <property type="term" value="F:oxidoreductase activity"/>
    <property type="evidence" value="ECO:0007669"/>
    <property type="project" value="UniProtKB-KW"/>
</dbReference>
<dbReference type="EMBL" id="FMYG01000006">
    <property type="protein sequence ID" value="SDC63426.1"/>
    <property type="molecule type" value="Genomic_DNA"/>
</dbReference>
<dbReference type="InterPro" id="IPR006140">
    <property type="entry name" value="D-isomer_DH_NAD-bd"/>
</dbReference>
<dbReference type="InterPro" id="IPR036291">
    <property type="entry name" value="NAD(P)-bd_dom_sf"/>
</dbReference>
<reference evidence="5 6" key="1">
    <citation type="submission" date="2016-09" db="EMBL/GenBank/DDBJ databases">
        <authorList>
            <person name="Capua I."/>
            <person name="De Benedictis P."/>
            <person name="Joannis T."/>
            <person name="Lombin L.H."/>
            <person name="Cattoli G."/>
        </authorList>
    </citation>
    <scope>NUCLEOTIDE SEQUENCE [LARGE SCALE GENOMIC DNA]</scope>
    <source>
        <strain evidence="5 6">NIO-1002</strain>
    </source>
</reference>
<dbReference type="CDD" id="cd05300">
    <property type="entry name" value="2-Hacid_dh_1"/>
    <property type="match status" value="1"/>
</dbReference>
<dbReference type="SUPFAM" id="SSF51735">
    <property type="entry name" value="NAD(P)-binding Rossmann-fold domains"/>
    <property type="match status" value="1"/>
</dbReference>
<dbReference type="STRING" id="993073.AS029_11770"/>
<sequence length="373" mass="40129">MVNEHSREPHRSLTGAAEGETTMSTNESLRAVVAVPLKEEHCRLIERLEPRVRLVRDARLTHPMRGPADWSGDPDHSRTAQEQAEFDAMVDSADALFGIPDVDPAALARTVAANPRLRWVMTTAAGGGGQVKAAGLDPAALERVVFTTSAGVHGGPLAEFAVFGVMAGAKDLPRLARQQAERRWTDRWEMRQVDEMTVLVVGLGGIGAECARRFRALGAEVWGTTRSGAPVEGVDRLVPLDGLERAVGEVDAIVVTLPGTDQTHHLIDEGVLAAVKPGVILASVGRGTVIDEAALLGALDDGRVSFAALDVFEVEPLPADSPLWRHPRVLVSPHTAALSSKEEERIARRFAENATRLLDGQPMRAVVDTVEFY</sequence>
<evidence type="ECO:0000259" key="4">
    <source>
        <dbReference type="Pfam" id="PF02826"/>
    </source>
</evidence>
<accession>A0A1G6N834</accession>
<dbReference type="GO" id="GO:0051287">
    <property type="term" value="F:NAD binding"/>
    <property type="evidence" value="ECO:0007669"/>
    <property type="project" value="InterPro"/>
</dbReference>
<evidence type="ECO:0000256" key="1">
    <source>
        <dbReference type="ARBA" id="ARBA00023002"/>
    </source>
</evidence>
<gene>
    <name evidence="5" type="ORF">SAMN05216418_2630</name>
</gene>
<dbReference type="PANTHER" id="PTHR43333">
    <property type="entry name" value="2-HACID_DH_C DOMAIN-CONTAINING PROTEIN"/>
    <property type="match status" value="1"/>
</dbReference>
<proteinExistence type="predicted"/>
<feature type="region of interest" description="Disordered" evidence="3">
    <location>
        <begin position="1"/>
        <end position="25"/>
    </location>
</feature>
<keyword evidence="1" id="KW-0560">Oxidoreductase</keyword>
<evidence type="ECO:0000256" key="2">
    <source>
        <dbReference type="ARBA" id="ARBA00023027"/>
    </source>
</evidence>
<feature type="domain" description="D-isomer specific 2-hydroxyacid dehydrogenase NAD-binding" evidence="4">
    <location>
        <begin position="165"/>
        <end position="336"/>
    </location>
</feature>
<dbReference type="Gene3D" id="3.40.50.720">
    <property type="entry name" value="NAD(P)-binding Rossmann-like Domain"/>
    <property type="match status" value="2"/>
</dbReference>
<dbReference type="Proteomes" id="UP000183203">
    <property type="component" value="Unassembled WGS sequence"/>
</dbReference>
<feature type="compositionally biased region" description="Basic and acidic residues" evidence="3">
    <location>
        <begin position="1"/>
        <end position="11"/>
    </location>
</feature>
<keyword evidence="2" id="KW-0520">NAD</keyword>
<evidence type="ECO:0000256" key="3">
    <source>
        <dbReference type="SAM" id="MobiDB-lite"/>
    </source>
</evidence>
<dbReference type="Pfam" id="PF02826">
    <property type="entry name" value="2-Hacid_dh_C"/>
    <property type="match status" value="1"/>
</dbReference>
<protein>
    <submittedName>
        <fullName evidence="5">Phosphoglycerate dehydrogenase</fullName>
    </submittedName>
</protein>
<name>A0A1G6N834_9MICO</name>
<organism evidence="5 6">
    <name type="scientific">Microbacterium enclense</name>
    <dbReference type="NCBI Taxonomy" id="993073"/>
    <lineage>
        <taxon>Bacteria</taxon>
        <taxon>Bacillati</taxon>
        <taxon>Actinomycetota</taxon>
        <taxon>Actinomycetes</taxon>
        <taxon>Micrococcales</taxon>
        <taxon>Microbacteriaceae</taxon>
        <taxon>Microbacterium</taxon>
    </lineage>
</organism>